<dbReference type="InterPro" id="IPR013221">
    <property type="entry name" value="Mur_ligase_cen"/>
</dbReference>
<reference evidence="9" key="1">
    <citation type="submission" date="2018-05" db="EMBL/GenBank/DDBJ databases">
        <authorList>
            <person name="Lanie J.A."/>
            <person name="Ng W.-L."/>
            <person name="Kazmierczak K.M."/>
            <person name="Andrzejewski T.M."/>
            <person name="Davidsen T.M."/>
            <person name="Wayne K.J."/>
            <person name="Tettelin H."/>
            <person name="Glass J.I."/>
            <person name="Rusch D."/>
            <person name="Podicherti R."/>
            <person name="Tsui H.-C.T."/>
            <person name="Winkler M.E."/>
        </authorList>
    </citation>
    <scope>NUCLEOTIDE SEQUENCE</scope>
</reference>
<dbReference type="PANTHER" id="PTHR11136">
    <property type="entry name" value="FOLYLPOLYGLUTAMATE SYNTHASE-RELATED"/>
    <property type="match status" value="1"/>
</dbReference>
<evidence type="ECO:0000256" key="4">
    <source>
        <dbReference type="ARBA" id="ARBA00022741"/>
    </source>
</evidence>
<evidence type="ECO:0000259" key="8">
    <source>
        <dbReference type="Pfam" id="PF08245"/>
    </source>
</evidence>
<gene>
    <name evidence="9" type="ORF">METZ01_LOCUS254932</name>
</gene>
<keyword evidence="3" id="KW-0479">Metal-binding</keyword>
<feature type="non-terminal residue" evidence="9">
    <location>
        <position position="1"/>
    </location>
</feature>
<keyword evidence="6" id="KW-0460">Magnesium</keyword>
<dbReference type="NCBIfam" id="TIGR01499">
    <property type="entry name" value="folC"/>
    <property type="match status" value="1"/>
</dbReference>
<keyword evidence="2" id="KW-0436">Ligase</keyword>
<dbReference type="GO" id="GO:0005524">
    <property type="term" value="F:ATP binding"/>
    <property type="evidence" value="ECO:0007669"/>
    <property type="project" value="UniProtKB-KW"/>
</dbReference>
<dbReference type="GO" id="GO:0008841">
    <property type="term" value="F:dihydrofolate synthase activity"/>
    <property type="evidence" value="ECO:0007669"/>
    <property type="project" value="TreeGrafter"/>
</dbReference>
<feature type="non-terminal residue" evidence="9">
    <location>
        <position position="356"/>
    </location>
</feature>
<evidence type="ECO:0000256" key="2">
    <source>
        <dbReference type="ARBA" id="ARBA00022598"/>
    </source>
</evidence>
<dbReference type="Gene3D" id="3.40.1190.10">
    <property type="entry name" value="Mur-like, catalytic domain"/>
    <property type="match status" value="1"/>
</dbReference>
<dbReference type="InterPro" id="IPR004101">
    <property type="entry name" value="Mur_ligase_C"/>
</dbReference>
<dbReference type="SUPFAM" id="SSF53244">
    <property type="entry name" value="MurD-like peptide ligases, peptide-binding domain"/>
    <property type="match status" value="1"/>
</dbReference>
<dbReference type="GO" id="GO:0005737">
    <property type="term" value="C:cytoplasm"/>
    <property type="evidence" value="ECO:0007669"/>
    <property type="project" value="TreeGrafter"/>
</dbReference>
<dbReference type="GO" id="GO:0004326">
    <property type="term" value="F:tetrahydrofolylpolyglutamate synthase activity"/>
    <property type="evidence" value="ECO:0007669"/>
    <property type="project" value="InterPro"/>
</dbReference>
<evidence type="ECO:0000256" key="5">
    <source>
        <dbReference type="ARBA" id="ARBA00022840"/>
    </source>
</evidence>
<dbReference type="InterPro" id="IPR036615">
    <property type="entry name" value="Mur_ligase_C_dom_sf"/>
</dbReference>
<evidence type="ECO:0000259" key="7">
    <source>
        <dbReference type="Pfam" id="PF02875"/>
    </source>
</evidence>
<keyword evidence="4" id="KW-0547">Nucleotide-binding</keyword>
<name>A0A382IR93_9ZZZZ</name>
<dbReference type="AlphaFoldDB" id="A0A382IR93"/>
<organism evidence="9">
    <name type="scientific">marine metagenome</name>
    <dbReference type="NCBI Taxonomy" id="408172"/>
    <lineage>
        <taxon>unclassified sequences</taxon>
        <taxon>metagenomes</taxon>
        <taxon>ecological metagenomes</taxon>
    </lineage>
</organism>
<evidence type="ECO:0000256" key="1">
    <source>
        <dbReference type="ARBA" id="ARBA00008276"/>
    </source>
</evidence>
<dbReference type="Gene3D" id="3.90.190.20">
    <property type="entry name" value="Mur ligase, C-terminal domain"/>
    <property type="match status" value="1"/>
</dbReference>
<comment type="similarity">
    <text evidence="1">Belongs to the folylpolyglutamate synthase family.</text>
</comment>
<proteinExistence type="inferred from homology"/>
<dbReference type="PANTHER" id="PTHR11136:SF0">
    <property type="entry name" value="DIHYDROFOLATE SYNTHETASE-RELATED"/>
    <property type="match status" value="1"/>
</dbReference>
<dbReference type="InterPro" id="IPR036565">
    <property type="entry name" value="Mur-like_cat_sf"/>
</dbReference>
<dbReference type="SUPFAM" id="SSF53623">
    <property type="entry name" value="MurD-like peptide ligases, catalytic domain"/>
    <property type="match status" value="1"/>
</dbReference>
<feature type="domain" description="Mur ligase C-terminal" evidence="7">
    <location>
        <begin position="230"/>
        <end position="356"/>
    </location>
</feature>
<evidence type="ECO:0000256" key="3">
    <source>
        <dbReference type="ARBA" id="ARBA00022723"/>
    </source>
</evidence>
<dbReference type="Pfam" id="PF08245">
    <property type="entry name" value="Mur_ligase_M"/>
    <property type="match status" value="1"/>
</dbReference>
<dbReference type="EMBL" id="UINC01069021">
    <property type="protein sequence ID" value="SVC02078.1"/>
    <property type="molecule type" value="Genomic_DNA"/>
</dbReference>
<dbReference type="Pfam" id="PF02875">
    <property type="entry name" value="Mur_ligase_C"/>
    <property type="match status" value="1"/>
</dbReference>
<protein>
    <submittedName>
        <fullName evidence="9">Uncharacterized protein</fullName>
    </submittedName>
</protein>
<keyword evidence="5" id="KW-0067">ATP-binding</keyword>
<dbReference type="InterPro" id="IPR001645">
    <property type="entry name" value="Folylpolyglutamate_synth"/>
</dbReference>
<sequence length="356" mass="39165">CLQAVLESAGYRSGAYTSPHLHRFNERICVGGKSVSDRSLCDAFLAIEQQRKGVSLSYFEFGTLAALWLFNEKDLDVVILEVGLGGRLDAVNIIDPDVAVITNISLDHQSWLGDDLESIAAEKAGIIRRETPLVYGDSVPCKSILEKARALDAPVYRLDNECFGVKAQNEDTWTFTGPNLSGESQIVEGLPLPHINLSNAVLAVQALNLLPIKIKTKDFQEALDGLAVPGRFEFRKDLTTQKKVILDVAHNPAAAHLLSARVQQFRQLNSEITQIVGVIAVMADKDIEGIAEALGSCLDIWYIAEVEEPRSMSSGEAFRRIEQCQRKAQLKQFDSLEYAYKAACEIAATEDLVMVT</sequence>
<evidence type="ECO:0000313" key="9">
    <source>
        <dbReference type="EMBL" id="SVC02078.1"/>
    </source>
</evidence>
<evidence type="ECO:0000256" key="6">
    <source>
        <dbReference type="ARBA" id="ARBA00022842"/>
    </source>
</evidence>
<accession>A0A382IR93</accession>
<feature type="domain" description="Mur ligase central" evidence="8">
    <location>
        <begin position="67"/>
        <end position="131"/>
    </location>
</feature>
<dbReference type="GO" id="GO:0046872">
    <property type="term" value="F:metal ion binding"/>
    <property type="evidence" value="ECO:0007669"/>
    <property type="project" value="UniProtKB-KW"/>
</dbReference>